<feature type="domain" description="FPG-type" evidence="16">
    <location>
        <begin position="236"/>
        <end position="270"/>
    </location>
</feature>
<dbReference type="InterPro" id="IPR010979">
    <property type="entry name" value="Ribosomal_uS13-like_H2TH"/>
</dbReference>
<evidence type="ECO:0000256" key="8">
    <source>
        <dbReference type="ARBA" id="ARBA00022833"/>
    </source>
</evidence>
<feature type="domain" description="Formamidopyrimidine-DNA glycosylase catalytic" evidence="17">
    <location>
        <begin position="2"/>
        <end position="113"/>
    </location>
</feature>
<evidence type="ECO:0000256" key="13">
    <source>
        <dbReference type="ARBA" id="ARBA00023295"/>
    </source>
</evidence>
<evidence type="ECO:0000256" key="12">
    <source>
        <dbReference type="ARBA" id="ARBA00023268"/>
    </source>
</evidence>
<dbReference type="InterPro" id="IPR020629">
    <property type="entry name" value="FPG_Glyclase"/>
</dbReference>
<comment type="function">
    <text evidence="15">Involved in base excision repair of DNA damaged by oxidation or by mutagenic agents. Acts as DNA glycosylase that recognizes and removes damaged bases. Has a preference for oxidized purines, such as 7,8-dihydro-8-oxoguanine (8-oxoG). Has AP (apurinic/apyrimidinic) lyase activity and introduces nicks in the DNA strand. Cleaves the DNA backbone by beta-delta elimination to generate a single-strand break at the site of the removed base with both 3'- and 5'-phosphates.</text>
</comment>
<dbReference type="AlphaFoldDB" id="A0A7V5P0Z6"/>
<dbReference type="GO" id="GO:0034039">
    <property type="term" value="F:8-oxo-7,8-dihydroguanine DNA N-glycosylase activity"/>
    <property type="evidence" value="ECO:0007669"/>
    <property type="project" value="TreeGrafter"/>
</dbReference>
<comment type="catalytic activity">
    <reaction evidence="14 15">
        <text>2'-deoxyribonucleotide-(2'-deoxyribose 5'-phosphate)-2'-deoxyribonucleotide-DNA = a 3'-end 2'-deoxyribonucleotide-(2,3-dehydro-2,3-deoxyribose 5'-phosphate)-DNA + a 5'-end 5'-phospho-2'-deoxyribonucleoside-DNA + H(+)</text>
        <dbReference type="Rhea" id="RHEA:66592"/>
        <dbReference type="Rhea" id="RHEA-COMP:13180"/>
        <dbReference type="Rhea" id="RHEA-COMP:16897"/>
        <dbReference type="Rhea" id="RHEA-COMP:17067"/>
        <dbReference type="ChEBI" id="CHEBI:15378"/>
        <dbReference type="ChEBI" id="CHEBI:136412"/>
        <dbReference type="ChEBI" id="CHEBI:157695"/>
        <dbReference type="ChEBI" id="CHEBI:167181"/>
        <dbReference type="EC" id="4.2.99.18"/>
    </reaction>
</comment>
<evidence type="ECO:0000256" key="3">
    <source>
        <dbReference type="ARBA" id="ARBA00011245"/>
    </source>
</evidence>
<comment type="caution">
    <text evidence="18">The sequence shown here is derived from an EMBL/GenBank/DDBJ whole genome shotgun (WGS) entry which is preliminary data.</text>
</comment>
<dbReference type="InterPro" id="IPR035937">
    <property type="entry name" value="FPG_N"/>
</dbReference>
<dbReference type="InterPro" id="IPR000214">
    <property type="entry name" value="Znf_DNA_glyclase/AP_lyase"/>
</dbReference>
<evidence type="ECO:0000313" key="18">
    <source>
        <dbReference type="EMBL" id="HHI97761.1"/>
    </source>
</evidence>
<evidence type="ECO:0000256" key="15">
    <source>
        <dbReference type="HAMAP-Rule" id="MF_00103"/>
    </source>
</evidence>
<dbReference type="InterPro" id="IPR015886">
    <property type="entry name" value="H2TH_FPG"/>
</dbReference>
<name>A0A7V5P0Z6_9BACT</name>
<comment type="subunit">
    <text evidence="3 15">Monomer.</text>
</comment>
<dbReference type="InterPro" id="IPR012319">
    <property type="entry name" value="FPG_cat"/>
</dbReference>
<dbReference type="EC" id="3.2.2.23" evidence="15"/>
<dbReference type="FunFam" id="1.10.8.50:FF:000003">
    <property type="entry name" value="Formamidopyrimidine-DNA glycosylase"/>
    <property type="match status" value="1"/>
</dbReference>
<dbReference type="InterPro" id="IPR015887">
    <property type="entry name" value="DNA_glyclase_Znf_dom_DNA_BS"/>
</dbReference>
<dbReference type="Pfam" id="PF06827">
    <property type="entry name" value="zf-FPG_IleRS"/>
    <property type="match status" value="1"/>
</dbReference>
<evidence type="ECO:0000256" key="4">
    <source>
        <dbReference type="ARBA" id="ARBA00022723"/>
    </source>
</evidence>
<keyword evidence="5 15" id="KW-0227">DNA damage</keyword>
<feature type="active site" description="Proton donor" evidence="15">
    <location>
        <position position="3"/>
    </location>
</feature>
<dbReference type="EMBL" id="DROK01000232">
    <property type="protein sequence ID" value="HHI97761.1"/>
    <property type="molecule type" value="Genomic_DNA"/>
</dbReference>
<dbReference type="NCBIfam" id="NF002211">
    <property type="entry name" value="PRK01103.1"/>
    <property type="match status" value="1"/>
</dbReference>
<organism evidence="18">
    <name type="scientific">Thermodesulfatator atlanticus</name>
    <dbReference type="NCBI Taxonomy" id="501497"/>
    <lineage>
        <taxon>Bacteria</taxon>
        <taxon>Pseudomonadati</taxon>
        <taxon>Thermodesulfobacteriota</taxon>
        <taxon>Thermodesulfobacteria</taxon>
        <taxon>Thermodesulfobacteriales</taxon>
        <taxon>Thermodesulfatatoraceae</taxon>
        <taxon>Thermodesulfatator</taxon>
    </lineage>
</organism>
<keyword evidence="6 15" id="KW-0863">Zinc-finger</keyword>
<dbReference type="SMART" id="SM01232">
    <property type="entry name" value="H2TH"/>
    <property type="match status" value="1"/>
</dbReference>
<dbReference type="PROSITE" id="PS51068">
    <property type="entry name" value="FPG_CAT"/>
    <property type="match status" value="1"/>
</dbReference>
<dbReference type="SUPFAM" id="SSF57716">
    <property type="entry name" value="Glucocorticoid receptor-like (DNA-binding domain)"/>
    <property type="match status" value="1"/>
</dbReference>
<keyword evidence="7 15" id="KW-0378">Hydrolase</keyword>
<dbReference type="PROSITE" id="PS01242">
    <property type="entry name" value="ZF_FPG_1"/>
    <property type="match status" value="1"/>
</dbReference>
<dbReference type="PANTHER" id="PTHR22993:SF9">
    <property type="entry name" value="FORMAMIDOPYRIMIDINE-DNA GLYCOSYLASE"/>
    <property type="match status" value="1"/>
</dbReference>
<dbReference type="PANTHER" id="PTHR22993">
    <property type="entry name" value="FORMAMIDOPYRIMIDINE-DNA GLYCOSYLASE"/>
    <property type="match status" value="1"/>
</dbReference>
<evidence type="ECO:0000256" key="1">
    <source>
        <dbReference type="ARBA" id="ARBA00001668"/>
    </source>
</evidence>
<dbReference type="EC" id="4.2.99.18" evidence="15"/>
<keyword evidence="13 15" id="KW-0326">Glycosidase</keyword>
<evidence type="ECO:0000256" key="14">
    <source>
        <dbReference type="ARBA" id="ARBA00044632"/>
    </source>
</evidence>
<evidence type="ECO:0000256" key="7">
    <source>
        <dbReference type="ARBA" id="ARBA00022801"/>
    </source>
</evidence>
<feature type="binding site" evidence="15">
    <location>
        <position position="110"/>
    </location>
    <ligand>
        <name>DNA</name>
        <dbReference type="ChEBI" id="CHEBI:16991"/>
    </ligand>
</feature>
<evidence type="ECO:0000256" key="6">
    <source>
        <dbReference type="ARBA" id="ARBA00022771"/>
    </source>
</evidence>
<evidence type="ECO:0000256" key="11">
    <source>
        <dbReference type="ARBA" id="ARBA00023239"/>
    </source>
</evidence>
<keyword evidence="9 15" id="KW-0238">DNA-binding</keyword>
<feature type="binding site" evidence="15">
    <location>
        <position position="92"/>
    </location>
    <ligand>
        <name>DNA</name>
        <dbReference type="ChEBI" id="CHEBI:16991"/>
    </ligand>
</feature>
<dbReference type="GO" id="GO:0140078">
    <property type="term" value="F:class I DNA-(apurinic or apyrimidinic site) endonuclease activity"/>
    <property type="evidence" value="ECO:0007669"/>
    <property type="project" value="UniProtKB-EC"/>
</dbReference>
<dbReference type="HAMAP" id="MF_00103">
    <property type="entry name" value="Fapy_DNA_glycosyl"/>
    <property type="match status" value="1"/>
</dbReference>
<dbReference type="SUPFAM" id="SSF46946">
    <property type="entry name" value="S13-like H2TH domain"/>
    <property type="match status" value="1"/>
</dbReference>
<comment type="catalytic activity">
    <reaction evidence="1 15">
        <text>Hydrolysis of DNA containing ring-opened 7-methylguanine residues, releasing 2,6-diamino-4-hydroxy-5-(N-methyl)formamidopyrimidine.</text>
        <dbReference type="EC" id="3.2.2.23"/>
    </reaction>
</comment>
<dbReference type="GO" id="GO:0006284">
    <property type="term" value="P:base-excision repair"/>
    <property type="evidence" value="ECO:0007669"/>
    <property type="project" value="InterPro"/>
</dbReference>
<comment type="caution">
    <text evidence="15">Lacks conserved residue(s) required for the propagation of feature annotation.</text>
</comment>
<evidence type="ECO:0000259" key="17">
    <source>
        <dbReference type="PROSITE" id="PS51068"/>
    </source>
</evidence>
<keyword evidence="10 15" id="KW-0234">DNA repair</keyword>
<feature type="active site" description="Proton donor; for beta-elimination activity" evidence="15">
    <location>
        <position position="58"/>
    </location>
</feature>
<dbReference type="PROSITE" id="PS51066">
    <property type="entry name" value="ZF_FPG_2"/>
    <property type="match status" value="1"/>
</dbReference>
<dbReference type="Gene3D" id="1.10.8.50">
    <property type="match status" value="1"/>
</dbReference>
<dbReference type="CDD" id="cd08966">
    <property type="entry name" value="EcFpg-like_N"/>
    <property type="match status" value="1"/>
</dbReference>
<evidence type="ECO:0000256" key="10">
    <source>
        <dbReference type="ARBA" id="ARBA00023204"/>
    </source>
</evidence>
<gene>
    <name evidence="15 18" type="primary">mutM</name>
    <name evidence="15" type="synonym">fpg</name>
    <name evidence="18" type="ORF">ENJ96_07900</name>
</gene>
<evidence type="ECO:0000256" key="2">
    <source>
        <dbReference type="ARBA" id="ARBA00009409"/>
    </source>
</evidence>
<sequence>MPELPEVETIKRTLSPLLKGRLIKEIKVGLGKLLLPGEKEFIARVAGRRFLDLKRKGKYLICLLSGGTAVIVHFRLTGQLIYVNGQKPLPPHTHLRFFLDRGELLYVDLRQFGRLEALAAKDLKDHPQLKELGPEPFALNERDFYGLLQKSSRPLKALLLDQKVISGLGNIYVDESLFRAGLHPKRPGKELSLPEASRLLAVIKEILAEAISDGGSSVRNYVDGQGQRGRFQEKHRVYGRRGKPCPRCGQTLAYTKIAQRGTHFCPACQK</sequence>
<dbReference type="NCBIfam" id="TIGR00577">
    <property type="entry name" value="fpg"/>
    <property type="match status" value="1"/>
</dbReference>
<comment type="similarity">
    <text evidence="2 15">Belongs to the FPG family.</text>
</comment>
<keyword evidence="8 15" id="KW-0862">Zinc</keyword>
<dbReference type="GO" id="GO:0008270">
    <property type="term" value="F:zinc ion binding"/>
    <property type="evidence" value="ECO:0007669"/>
    <property type="project" value="UniProtKB-UniRule"/>
</dbReference>
<dbReference type="GO" id="GO:0003684">
    <property type="term" value="F:damaged DNA binding"/>
    <property type="evidence" value="ECO:0007669"/>
    <property type="project" value="InterPro"/>
</dbReference>
<reference evidence="18" key="1">
    <citation type="journal article" date="2020" name="mSystems">
        <title>Genome- and Community-Level Interaction Insights into Carbon Utilization and Element Cycling Functions of Hydrothermarchaeota in Hydrothermal Sediment.</title>
        <authorList>
            <person name="Zhou Z."/>
            <person name="Liu Y."/>
            <person name="Xu W."/>
            <person name="Pan J."/>
            <person name="Luo Z.H."/>
            <person name="Li M."/>
        </authorList>
    </citation>
    <scope>NUCLEOTIDE SEQUENCE [LARGE SCALE GENOMIC DNA]</scope>
    <source>
        <strain evidence="18">HyVt-533</strain>
    </source>
</reference>
<evidence type="ECO:0000259" key="16">
    <source>
        <dbReference type="PROSITE" id="PS51066"/>
    </source>
</evidence>
<dbReference type="SUPFAM" id="SSF81624">
    <property type="entry name" value="N-terminal domain of MutM-like DNA repair proteins"/>
    <property type="match status" value="1"/>
</dbReference>
<protein>
    <recommendedName>
        <fullName evidence="15">Formamidopyrimidine-DNA glycosylase</fullName>
        <shortName evidence="15">Fapy-DNA glycosylase</shortName>
        <ecNumber evidence="15">3.2.2.23</ecNumber>
    </recommendedName>
    <alternativeName>
        <fullName evidence="15">DNA-(apurinic or apyrimidinic site) lyase MutM</fullName>
        <shortName evidence="15">AP lyase MutM</shortName>
        <ecNumber evidence="15">4.2.99.18</ecNumber>
    </alternativeName>
</protein>
<comment type="cofactor">
    <cofactor evidence="15">
        <name>Zn(2+)</name>
        <dbReference type="ChEBI" id="CHEBI:29105"/>
    </cofactor>
    <text evidence="15">Binds 1 zinc ion per subunit.</text>
</comment>
<dbReference type="Pfam" id="PF06831">
    <property type="entry name" value="H2TH"/>
    <property type="match status" value="1"/>
</dbReference>
<dbReference type="Proteomes" id="UP000886101">
    <property type="component" value="Unassembled WGS sequence"/>
</dbReference>
<feature type="active site" description="Schiff-base intermediate with DNA" evidence="15">
    <location>
        <position position="2"/>
    </location>
</feature>
<dbReference type="Pfam" id="PF01149">
    <property type="entry name" value="Fapy_DNA_glyco"/>
    <property type="match status" value="1"/>
</dbReference>
<keyword evidence="12 15" id="KW-0511">Multifunctional enzyme</keyword>
<dbReference type="InterPro" id="IPR010663">
    <property type="entry name" value="Znf_FPG/IleRS"/>
</dbReference>
<evidence type="ECO:0000256" key="5">
    <source>
        <dbReference type="ARBA" id="ARBA00022763"/>
    </source>
</evidence>
<proteinExistence type="inferred from homology"/>
<accession>A0A7V5P0Z6</accession>
<keyword evidence="4 15" id="KW-0479">Metal-binding</keyword>
<keyword evidence="11 15" id="KW-0456">Lyase</keyword>
<dbReference type="Gene3D" id="3.20.190.10">
    <property type="entry name" value="MutM-like, N-terminal"/>
    <property type="match status" value="1"/>
</dbReference>
<dbReference type="SMART" id="SM00898">
    <property type="entry name" value="Fapy_DNA_glyco"/>
    <property type="match status" value="1"/>
</dbReference>
<feature type="active site" description="Proton donor; for delta-elimination activity" evidence="15">
    <location>
        <position position="260"/>
    </location>
</feature>
<evidence type="ECO:0000256" key="9">
    <source>
        <dbReference type="ARBA" id="ARBA00023125"/>
    </source>
</evidence>